<accession>B4LVT2</accession>
<dbReference type="HOGENOM" id="CLU_148246_0_0_1"/>
<dbReference type="KEGG" id="dvi:6630517"/>
<dbReference type="AlphaFoldDB" id="B4LVT2"/>
<dbReference type="PhylomeDB" id="B4LVT2"/>
<dbReference type="EMBL" id="CH940650">
    <property type="protein sequence ID" value="EDW67537.1"/>
    <property type="molecule type" value="Genomic_DNA"/>
</dbReference>
<reference evidence="1 2" key="1">
    <citation type="journal article" date="2007" name="Nature">
        <title>Evolution of genes and genomes on the Drosophila phylogeny.</title>
        <authorList>
            <consortium name="Drosophila 12 Genomes Consortium"/>
            <person name="Clark A.G."/>
            <person name="Eisen M.B."/>
            <person name="Smith D.R."/>
            <person name="Bergman C.M."/>
            <person name="Oliver B."/>
            <person name="Markow T.A."/>
            <person name="Kaufman T.C."/>
            <person name="Kellis M."/>
            <person name="Gelbart W."/>
            <person name="Iyer V.N."/>
            <person name="Pollard D.A."/>
            <person name="Sackton T.B."/>
            <person name="Larracuente A.M."/>
            <person name="Singh N.D."/>
            <person name="Abad J.P."/>
            <person name="Abt D.N."/>
            <person name="Adryan B."/>
            <person name="Aguade M."/>
            <person name="Akashi H."/>
            <person name="Anderson W.W."/>
            <person name="Aquadro C.F."/>
            <person name="Ardell D.H."/>
            <person name="Arguello R."/>
            <person name="Artieri C.G."/>
            <person name="Barbash D.A."/>
            <person name="Barker D."/>
            <person name="Barsanti P."/>
            <person name="Batterham P."/>
            <person name="Batzoglou S."/>
            <person name="Begun D."/>
            <person name="Bhutkar A."/>
            <person name="Blanco E."/>
            <person name="Bosak S.A."/>
            <person name="Bradley R.K."/>
            <person name="Brand A.D."/>
            <person name="Brent M.R."/>
            <person name="Brooks A.N."/>
            <person name="Brown R.H."/>
            <person name="Butlin R.K."/>
            <person name="Caggese C."/>
            <person name="Calvi B.R."/>
            <person name="Bernardo de Carvalho A."/>
            <person name="Caspi A."/>
            <person name="Castrezana S."/>
            <person name="Celniker S.E."/>
            <person name="Chang J.L."/>
            <person name="Chapple C."/>
            <person name="Chatterji S."/>
            <person name="Chinwalla A."/>
            <person name="Civetta A."/>
            <person name="Clifton S.W."/>
            <person name="Comeron J.M."/>
            <person name="Costello J.C."/>
            <person name="Coyne J.A."/>
            <person name="Daub J."/>
            <person name="David R.G."/>
            <person name="Delcher A.L."/>
            <person name="Delehaunty K."/>
            <person name="Do C.B."/>
            <person name="Ebling H."/>
            <person name="Edwards K."/>
            <person name="Eickbush T."/>
            <person name="Evans J.D."/>
            <person name="Filipski A."/>
            <person name="Findeiss S."/>
            <person name="Freyhult E."/>
            <person name="Fulton L."/>
            <person name="Fulton R."/>
            <person name="Garcia A.C."/>
            <person name="Gardiner A."/>
            <person name="Garfield D.A."/>
            <person name="Garvin B.E."/>
            <person name="Gibson G."/>
            <person name="Gilbert D."/>
            <person name="Gnerre S."/>
            <person name="Godfrey J."/>
            <person name="Good R."/>
            <person name="Gotea V."/>
            <person name="Gravely B."/>
            <person name="Greenberg A.J."/>
            <person name="Griffiths-Jones S."/>
            <person name="Gross S."/>
            <person name="Guigo R."/>
            <person name="Gustafson E.A."/>
            <person name="Haerty W."/>
            <person name="Hahn M.W."/>
            <person name="Halligan D.L."/>
            <person name="Halpern A.L."/>
            <person name="Halter G.M."/>
            <person name="Han M.V."/>
            <person name="Heger A."/>
            <person name="Hillier L."/>
            <person name="Hinrichs A.S."/>
            <person name="Holmes I."/>
            <person name="Hoskins R.A."/>
            <person name="Hubisz M.J."/>
            <person name="Hultmark D."/>
            <person name="Huntley M.A."/>
            <person name="Jaffe D.B."/>
            <person name="Jagadeeshan S."/>
            <person name="Jeck W.R."/>
            <person name="Johnson J."/>
            <person name="Jones C.D."/>
            <person name="Jordan W.C."/>
            <person name="Karpen G.H."/>
            <person name="Kataoka E."/>
            <person name="Keightley P.D."/>
            <person name="Kheradpour P."/>
            <person name="Kirkness E.F."/>
            <person name="Koerich L.B."/>
            <person name="Kristiansen K."/>
            <person name="Kudrna D."/>
            <person name="Kulathinal R.J."/>
            <person name="Kumar S."/>
            <person name="Kwok R."/>
            <person name="Lander E."/>
            <person name="Langley C.H."/>
            <person name="Lapoint R."/>
            <person name="Lazzaro B.P."/>
            <person name="Lee S.J."/>
            <person name="Levesque L."/>
            <person name="Li R."/>
            <person name="Lin C.F."/>
            <person name="Lin M.F."/>
            <person name="Lindblad-Toh K."/>
            <person name="Llopart A."/>
            <person name="Long M."/>
            <person name="Low L."/>
            <person name="Lozovsky E."/>
            <person name="Lu J."/>
            <person name="Luo M."/>
            <person name="Machado C.A."/>
            <person name="Makalowski W."/>
            <person name="Marzo M."/>
            <person name="Matsuda M."/>
            <person name="Matzkin L."/>
            <person name="McAllister B."/>
            <person name="McBride C.S."/>
            <person name="McKernan B."/>
            <person name="McKernan K."/>
            <person name="Mendez-Lago M."/>
            <person name="Minx P."/>
            <person name="Mollenhauer M.U."/>
            <person name="Montooth K."/>
            <person name="Mount S.M."/>
            <person name="Mu X."/>
            <person name="Myers E."/>
            <person name="Negre B."/>
            <person name="Newfeld S."/>
            <person name="Nielsen R."/>
            <person name="Noor M.A."/>
            <person name="O'Grady P."/>
            <person name="Pachter L."/>
            <person name="Papaceit M."/>
            <person name="Parisi M.J."/>
            <person name="Parisi M."/>
            <person name="Parts L."/>
            <person name="Pedersen J.S."/>
            <person name="Pesole G."/>
            <person name="Phillippy A.M."/>
            <person name="Ponting C.P."/>
            <person name="Pop M."/>
            <person name="Porcelli D."/>
            <person name="Powell J.R."/>
            <person name="Prohaska S."/>
            <person name="Pruitt K."/>
            <person name="Puig M."/>
            <person name="Quesneville H."/>
            <person name="Ram K.R."/>
            <person name="Rand D."/>
            <person name="Rasmussen M.D."/>
            <person name="Reed L.K."/>
            <person name="Reenan R."/>
            <person name="Reily A."/>
            <person name="Remington K.A."/>
            <person name="Rieger T.T."/>
            <person name="Ritchie M.G."/>
            <person name="Robin C."/>
            <person name="Rogers Y.H."/>
            <person name="Rohde C."/>
            <person name="Rozas J."/>
            <person name="Rubenfield M.J."/>
            <person name="Ruiz A."/>
            <person name="Russo S."/>
            <person name="Salzberg S.L."/>
            <person name="Sanchez-Gracia A."/>
            <person name="Saranga D.J."/>
            <person name="Sato H."/>
            <person name="Schaeffer S.W."/>
            <person name="Schatz M.C."/>
            <person name="Schlenke T."/>
            <person name="Schwartz R."/>
            <person name="Segarra C."/>
            <person name="Singh R.S."/>
            <person name="Sirot L."/>
            <person name="Sirota M."/>
            <person name="Sisneros N.B."/>
            <person name="Smith C.D."/>
            <person name="Smith T.F."/>
            <person name="Spieth J."/>
            <person name="Stage D.E."/>
            <person name="Stark A."/>
            <person name="Stephan W."/>
            <person name="Strausberg R.L."/>
            <person name="Strempel S."/>
            <person name="Sturgill D."/>
            <person name="Sutton G."/>
            <person name="Sutton G.G."/>
            <person name="Tao W."/>
            <person name="Teichmann S."/>
            <person name="Tobari Y.N."/>
            <person name="Tomimura Y."/>
            <person name="Tsolas J.M."/>
            <person name="Valente V.L."/>
            <person name="Venter E."/>
            <person name="Venter J.C."/>
            <person name="Vicario S."/>
            <person name="Vieira F.G."/>
            <person name="Vilella A.J."/>
            <person name="Villasante A."/>
            <person name="Walenz B."/>
            <person name="Wang J."/>
            <person name="Wasserman M."/>
            <person name="Watts T."/>
            <person name="Wilson D."/>
            <person name="Wilson R.K."/>
            <person name="Wing R.A."/>
            <person name="Wolfner M.F."/>
            <person name="Wong A."/>
            <person name="Wong G.K."/>
            <person name="Wu C.I."/>
            <person name="Wu G."/>
            <person name="Yamamoto D."/>
            <person name="Yang H.P."/>
            <person name="Yang S.P."/>
            <person name="Yorke J.A."/>
            <person name="Yoshida K."/>
            <person name="Zdobnov E."/>
            <person name="Zhang P."/>
            <person name="Zhang Y."/>
            <person name="Zimin A.V."/>
            <person name="Baldwin J."/>
            <person name="Abdouelleil A."/>
            <person name="Abdulkadir J."/>
            <person name="Abebe A."/>
            <person name="Abera B."/>
            <person name="Abreu J."/>
            <person name="Acer S.C."/>
            <person name="Aftuck L."/>
            <person name="Alexander A."/>
            <person name="An P."/>
            <person name="Anderson E."/>
            <person name="Anderson S."/>
            <person name="Arachi H."/>
            <person name="Azer M."/>
            <person name="Bachantsang P."/>
            <person name="Barry A."/>
            <person name="Bayul T."/>
            <person name="Berlin A."/>
            <person name="Bessette D."/>
            <person name="Bloom T."/>
            <person name="Blye J."/>
            <person name="Boguslavskiy L."/>
            <person name="Bonnet C."/>
            <person name="Boukhgalter B."/>
            <person name="Bourzgui I."/>
            <person name="Brown A."/>
            <person name="Cahill P."/>
            <person name="Channer S."/>
            <person name="Cheshatsang Y."/>
            <person name="Chuda L."/>
            <person name="Citroen M."/>
            <person name="Collymore A."/>
            <person name="Cooke P."/>
            <person name="Costello M."/>
            <person name="D'Aco K."/>
            <person name="Daza R."/>
            <person name="De Haan G."/>
            <person name="DeGray S."/>
            <person name="DeMaso C."/>
            <person name="Dhargay N."/>
            <person name="Dooley K."/>
            <person name="Dooley E."/>
            <person name="Doricent M."/>
            <person name="Dorje P."/>
            <person name="Dorjee K."/>
            <person name="Dupes A."/>
            <person name="Elong R."/>
            <person name="Falk J."/>
            <person name="Farina A."/>
            <person name="Faro S."/>
            <person name="Ferguson D."/>
            <person name="Fisher S."/>
            <person name="Foley C.D."/>
            <person name="Franke A."/>
            <person name="Friedrich D."/>
            <person name="Gadbois L."/>
            <person name="Gearin G."/>
            <person name="Gearin C.R."/>
            <person name="Giannoukos G."/>
            <person name="Goode T."/>
            <person name="Graham J."/>
            <person name="Grandbois E."/>
            <person name="Grewal S."/>
            <person name="Gyaltsen K."/>
            <person name="Hafez N."/>
            <person name="Hagos B."/>
            <person name="Hall J."/>
            <person name="Henson C."/>
            <person name="Hollinger A."/>
            <person name="Honan T."/>
            <person name="Huard M.D."/>
            <person name="Hughes L."/>
            <person name="Hurhula B."/>
            <person name="Husby M.E."/>
            <person name="Kamat A."/>
            <person name="Kanga B."/>
            <person name="Kashin S."/>
            <person name="Khazanovich D."/>
            <person name="Kisner P."/>
            <person name="Lance K."/>
            <person name="Lara M."/>
            <person name="Lee W."/>
            <person name="Lennon N."/>
            <person name="Letendre F."/>
            <person name="LeVine R."/>
            <person name="Lipovsky A."/>
            <person name="Liu X."/>
            <person name="Liu J."/>
            <person name="Liu S."/>
            <person name="Lokyitsang T."/>
            <person name="Lokyitsang Y."/>
            <person name="Lubonja R."/>
            <person name="Lui A."/>
            <person name="MacDonald P."/>
            <person name="Magnisalis V."/>
            <person name="Maru K."/>
            <person name="Matthews C."/>
            <person name="McCusker W."/>
            <person name="McDonough S."/>
            <person name="Mehta T."/>
            <person name="Meldrim J."/>
            <person name="Meneus L."/>
            <person name="Mihai O."/>
            <person name="Mihalev A."/>
            <person name="Mihova T."/>
            <person name="Mittelman R."/>
            <person name="Mlenga V."/>
            <person name="Montmayeur A."/>
            <person name="Mulrain L."/>
            <person name="Navidi A."/>
            <person name="Naylor J."/>
            <person name="Negash T."/>
            <person name="Nguyen T."/>
            <person name="Nguyen N."/>
            <person name="Nicol R."/>
            <person name="Norbu C."/>
            <person name="Norbu N."/>
            <person name="Novod N."/>
            <person name="O'Neill B."/>
            <person name="Osman S."/>
            <person name="Markiewicz E."/>
            <person name="Oyono O.L."/>
            <person name="Patti C."/>
            <person name="Phunkhang P."/>
            <person name="Pierre F."/>
            <person name="Priest M."/>
            <person name="Raghuraman S."/>
            <person name="Rege F."/>
            <person name="Reyes R."/>
            <person name="Rise C."/>
            <person name="Rogov P."/>
            <person name="Ross K."/>
            <person name="Ryan E."/>
            <person name="Settipalli S."/>
            <person name="Shea T."/>
            <person name="Sherpa N."/>
            <person name="Shi L."/>
            <person name="Shih D."/>
            <person name="Sparrow T."/>
            <person name="Spaulding J."/>
            <person name="Stalker J."/>
            <person name="Stange-Thomann N."/>
            <person name="Stavropoulos S."/>
            <person name="Stone C."/>
            <person name="Strader C."/>
            <person name="Tesfaye S."/>
            <person name="Thomson T."/>
            <person name="Thoulutsang Y."/>
            <person name="Thoulutsang D."/>
            <person name="Topham K."/>
            <person name="Topping I."/>
            <person name="Tsamla T."/>
            <person name="Vassiliev H."/>
            <person name="Vo A."/>
            <person name="Wangchuk T."/>
            <person name="Wangdi T."/>
            <person name="Weiand M."/>
            <person name="Wilkinson J."/>
            <person name="Wilson A."/>
            <person name="Yadav S."/>
            <person name="Young G."/>
            <person name="Yu Q."/>
            <person name="Zembek L."/>
            <person name="Zhong D."/>
            <person name="Zimmer A."/>
            <person name="Zwirko Z."/>
            <person name="Jaffe D.B."/>
            <person name="Alvarez P."/>
            <person name="Brockman W."/>
            <person name="Butler J."/>
            <person name="Chin C."/>
            <person name="Gnerre S."/>
            <person name="Grabherr M."/>
            <person name="Kleber M."/>
            <person name="Mauceli E."/>
            <person name="MacCallum I."/>
        </authorList>
    </citation>
    <scope>NUCLEOTIDE SEQUENCE [LARGE SCALE GENOMIC DNA]</scope>
    <source>
        <strain evidence="2">Tucson 15010-1051.87</strain>
    </source>
</reference>
<proteinExistence type="predicted"/>
<dbReference type="OrthoDB" id="7849298at2759"/>
<evidence type="ECO:0000313" key="2">
    <source>
        <dbReference type="Proteomes" id="UP000008792"/>
    </source>
</evidence>
<dbReference type="InParanoid" id="B4LVT2"/>
<dbReference type="eggNOG" id="ENOG502T95D">
    <property type="taxonomic scope" value="Eukaryota"/>
</dbReference>
<name>B4LVT2_DROVI</name>
<keyword evidence="2" id="KW-1185">Reference proteome</keyword>
<dbReference type="Proteomes" id="UP000008792">
    <property type="component" value="Unassembled WGS sequence"/>
</dbReference>
<organism evidence="1 2">
    <name type="scientific">Drosophila virilis</name>
    <name type="common">Fruit fly</name>
    <dbReference type="NCBI Taxonomy" id="7244"/>
    <lineage>
        <taxon>Eukaryota</taxon>
        <taxon>Metazoa</taxon>
        <taxon>Ecdysozoa</taxon>
        <taxon>Arthropoda</taxon>
        <taxon>Hexapoda</taxon>
        <taxon>Insecta</taxon>
        <taxon>Pterygota</taxon>
        <taxon>Neoptera</taxon>
        <taxon>Endopterygota</taxon>
        <taxon>Diptera</taxon>
        <taxon>Brachycera</taxon>
        <taxon>Muscomorpha</taxon>
        <taxon>Ephydroidea</taxon>
        <taxon>Drosophilidae</taxon>
        <taxon>Drosophila</taxon>
    </lineage>
</organism>
<gene>
    <name evidence="1" type="primary">Dvir\GJ24205</name>
    <name evidence="1" type="ORF">Dvir_GJ24205</name>
</gene>
<protein>
    <submittedName>
        <fullName evidence="1">Uncharacterized protein</fullName>
    </submittedName>
</protein>
<dbReference type="OMA" id="QVAKCEM"/>
<evidence type="ECO:0000313" key="1">
    <source>
        <dbReference type="EMBL" id="EDW67537.1"/>
    </source>
</evidence>
<sequence length="147" mass="17220">MNAHQIDPLLQVAKCEMCPQKVTNFVVGLCERCVAIWTSKRSMETMHITIDHVKAAIVSMSQNKTNHQNMNAVFRRVIEEEQRRRKLKVDLFQKLREKFQDGVLLPELEECCESNRIDVEETFYDVPSPDVDVEQIEDLRFRKALLN</sequence>
<dbReference type="STRING" id="7244.B4LVT2"/>